<keyword evidence="4" id="KW-1185">Reference proteome</keyword>
<gene>
    <name evidence="3" type="ORF">EDB95_4948</name>
</gene>
<evidence type="ECO:0000313" key="3">
    <source>
        <dbReference type="EMBL" id="TDW97107.1"/>
    </source>
</evidence>
<feature type="chain" id="PRO_5020283535" description="TerB family tellurite resistance protein" evidence="2">
    <location>
        <begin position="24"/>
        <end position="210"/>
    </location>
</feature>
<comment type="caution">
    <text evidence="3">The sequence shown here is derived from an EMBL/GenBank/DDBJ whole genome shotgun (WGS) entry which is preliminary data.</text>
</comment>
<protein>
    <recommendedName>
        <fullName evidence="5">TerB family tellurite resistance protein</fullName>
    </recommendedName>
</protein>
<sequence>MKHLLILLLIPLALVLPVHRAQAQAQELEQLALDLEKLSQLKSILKEMYTGYQILTGGYNTVKDLAKGNFNLHSAYLNSLLAVSPTIRQYVRVADIISAQATLMAECKSARSTFQGSGQFSADELNHLVSVYGNLVDKSLNNIDELTTVLTDNSLRMSDAERLTAIDHIYDDMQQKLSFLRSFNNRTGTLAAQRVHGIQDNASLQQLFQP</sequence>
<dbReference type="EMBL" id="SODV01000002">
    <property type="protein sequence ID" value="TDW97107.1"/>
    <property type="molecule type" value="Genomic_DNA"/>
</dbReference>
<feature type="coiled-coil region" evidence="1">
    <location>
        <begin position="18"/>
        <end position="48"/>
    </location>
</feature>
<dbReference type="RefSeq" id="WP_133998739.1">
    <property type="nucleotide sequence ID" value="NZ_SODV01000002.1"/>
</dbReference>
<evidence type="ECO:0000313" key="4">
    <source>
        <dbReference type="Proteomes" id="UP000294498"/>
    </source>
</evidence>
<accession>A0A4R8DHU4</accession>
<keyword evidence="2" id="KW-0732">Signal</keyword>
<dbReference type="OrthoDB" id="826958at2"/>
<feature type="signal peptide" evidence="2">
    <location>
        <begin position="1"/>
        <end position="23"/>
    </location>
</feature>
<dbReference type="Proteomes" id="UP000294498">
    <property type="component" value="Unassembled WGS sequence"/>
</dbReference>
<evidence type="ECO:0000256" key="2">
    <source>
        <dbReference type="SAM" id="SignalP"/>
    </source>
</evidence>
<dbReference type="AlphaFoldDB" id="A0A4R8DHU4"/>
<reference evidence="3 4" key="1">
    <citation type="submission" date="2019-03" db="EMBL/GenBank/DDBJ databases">
        <title>Genomic Encyclopedia of Type Strains, Phase IV (KMG-IV): sequencing the most valuable type-strain genomes for metagenomic binning, comparative biology and taxonomic classification.</title>
        <authorList>
            <person name="Goeker M."/>
        </authorList>
    </citation>
    <scope>NUCLEOTIDE SEQUENCE [LARGE SCALE GENOMIC DNA]</scope>
    <source>
        <strain evidence="3 4">DSM 100059</strain>
    </source>
</reference>
<evidence type="ECO:0008006" key="5">
    <source>
        <dbReference type="Google" id="ProtNLM"/>
    </source>
</evidence>
<organism evidence="3 4">
    <name type="scientific">Dinghuibacter silviterrae</name>
    <dbReference type="NCBI Taxonomy" id="1539049"/>
    <lineage>
        <taxon>Bacteria</taxon>
        <taxon>Pseudomonadati</taxon>
        <taxon>Bacteroidota</taxon>
        <taxon>Chitinophagia</taxon>
        <taxon>Chitinophagales</taxon>
        <taxon>Chitinophagaceae</taxon>
        <taxon>Dinghuibacter</taxon>
    </lineage>
</organism>
<keyword evidence="1" id="KW-0175">Coiled coil</keyword>
<evidence type="ECO:0000256" key="1">
    <source>
        <dbReference type="SAM" id="Coils"/>
    </source>
</evidence>
<proteinExistence type="predicted"/>
<name>A0A4R8DHU4_9BACT</name>